<dbReference type="AlphaFoldDB" id="A0A7R8WHZ8"/>
<reference evidence="1" key="1">
    <citation type="submission" date="2020-11" db="EMBL/GenBank/DDBJ databases">
        <authorList>
            <person name="Tran Van P."/>
        </authorList>
    </citation>
    <scope>NUCLEOTIDE SEQUENCE</scope>
</reference>
<dbReference type="OrthoDB" id="6378051at2759"/>
<proteinExistence type="predicted"/>
<gene>
    <name evidence="1" type="ORF">CTOB1V02_LOCUS9902</name>
</gene>
<name>A0A7R8WHZ8_9CRUS</name>
<organism evidence="1">
    <name type="scientific">Cyprideis torosa</name>
    <dbReference type="NCBI Taxonomy" id="163714"/>
    <lineage>
        <taxon>Eukaryota</taxon>
        <taxon>Metazoa</taxon>
        <taxon>Ecdysozoa</taxon>
        <taxon>Arthropoda</taxon>
        <taxon>Crustacea</taxon>
        <taxon>Oligostraca</taxon>
        <taxon>Ostracoda</taxon>
        <taxon>Podocopa</taxon>
        <taxon>Podocopida</taxon>
        <taxon>Cytherocopina</taxon>
        <taxon>Cytheroidea</taxon>
        <taxon>Cytherideidae</taxon>
        <taxon>Cyprideis</taxon>
    </lineage>
</organism>
<sequence>KYTIMAYMLALFTEDQSIGTIHKDWLIGSSQCYYPPEDQWGLSTMKRHLLKGSSPACTWKTYDIQVIPKSGTEETTPDRKHKRSKGASSAIVADDASAYPLGITETAFGPTTSAPVTPTAIITPPSILVHVDLTPVSSSTTEVTTPGCFSSQRFRRVESTNEYHPEESETHTCCLICRAQNKVFQRDIMKKLDQILHQQQKSTAENILTWPLDITIPVMEAVHLRSINELLEDPPKKSAAISYLKTVDLSAIQQALQELEQWCDDNQLEVNVQKTKAMKIRKGGRLKRTDRLFYKNQQVEFVKAHEYLGLTLQSRLTFTEHILKKKRKALIVIATLRNLPLVSIDTAMRIYRMKIQPIVTYLLDLLSPGLTCKQMEELDRVKAAFVKRALGVHRNASATLALEIVGTGTLCEDLARQGYVFDEQVWRNYKEKREEKLLQLSIEQYHRAPCFQFNEWRKASQKTRSIYTRASIHGFHHKICKYLNCYEIGPDCCCVLCDGKILTKYHIIHCDSRDDLPLPDFIRFLEKID</sequence>
<accession>A0A7R8WHZ8</accession>
<feature type="non-terminal residue" evidence="1">
    <location>
        <position position="529"/>
    </location>
</feature>
<evidence type="ECO:0000313" key="1">
    <source>
        <dbReference type="EMBL" id="CAD7232061.1"/>
    </source>
</evidence>
<dbReference type="EMBL" id="OB664176">
    <property type="protein sequence ID" value="CAD7232061.1"/>
    <property type="molecule type" value="Genomic_DNA"/>
</dbReference>
<protein>
    <submittedName>
        <fullName evidence="1">Uncharacterized protein</fullName>
    </submittedName>
</protein>